<keyword evidence="2" id="KW-1185">Reference proteome</keyword>
<organism evidence="1 2">
    <name type="scientific">Aristolochia fimbriata</name>
    <name type="common">White veined hardy Dutchman's pipe vine</name>
    <dbReference type="NCBI Taxonomy" id="158543"/>
    <lineage>
        <taxon>Eukaryota</taxon>
        <taxon>Viridiplantae</taxon>
        <taxon>Streptophyta</taxon>
        <taxon>Embryophyta</taxon>
        <taxon>Tracheophyta</taxon>
        <taxon>Spermatophyta</taxon>
        <taxon>Magnoliopsida</taxon>
        <taxon>Magnoliidae</taxon>
        <taxon>Piperales</taxon>
        <taxon>Aristolochiaceae</taxon>
        <taxon>Aristolochia</taxon>
    </lineage>
</organism>
<evidence type="ECO:0000313" key="2">
    <source>
        <dbReference type="Proteomes" id="UP000825729"/>
    </source>
</evidence>
<accession>A0AAV7DYH0</accession>
<proteinExistence type="predicted"/>
<comment type="caution">
    <text evidence="1">The sequence shown here is derived from an EMBL/GenBank/DDBJ whole genome shotgun (WGS) entry which is preliminary data.</text>
</comment>
<name>A0AAV7DYH0_ARIFI</name>
<evidence type="ECO:0000313" key="1">
    <source>
        <dbReference type="EMBL" id="KAG9441054.1"/>
    </source>
</evidence>
<dbReference type="Proteomes" id="UP000825729">
    <property type="component" value="Unassembled WGS sequence"/>
</dbReference>
<dbReference type="AlphaFoldDB" id="A0AAV7DYH0"/>
<dbReference type="EMBL" id="JAINDJ010000007">
    <property type="protein sequence ID" value="KAG9441054.1"/>
    <property type="molecule type" value="Genomic_DNA"/>
</dbReference>
<gene>
    <name evidence="1" type="ORF">H6P81_016908</name>
</gene>
<protein>
    <submittedName>
        <fullName evidence="1">Uncharacterized protein</fullName>
    </submittedName>
</protein>
<reference evidence="1 2" key="1">
    <citation type="submission" date="2021-07" db="EMBL/GenBank/DDBJ databases">
        <title>The Aristolochia fimbriata genome: insights into angiosperm evolution, floral development and chemical biosynthesis.</title>
        <authorList>
            <person name="Jiao Y."/>
        </authorList>
    </citation>
    <scope>NUCLEOTIDE SEQUENCE [LARGE SCALE GENOMIC DNA]</scope>
    <source>
        <strain evidence="1">IBCAS-2021</strain>
        <tissue evidence="1">Leaf</tissue>
    </source>
</reference>
<sequence length="164" mass="18296">MSPLMRSSKGVCYKKKPVCWARVIIAKCHFGLPGRKAYRAPMPGSDDPSNKSGTLRLGVVTRSRVGESTTPETYVEVVLERPVFAMAVGLECPWTAQGRIVAEEERSCLLHNLTSAIKEEVKVIWGVEKELEKLWARCRPSDQSLQMQRRIGNVSVGERLTPEA</sequence>